<evidence type="ECO:0000313" key="2">
    <source>
        <dbReference type="Proteomes" id="UP001162992"/>
    </source>
</evidence>
<comment type="caution">
    <text evidence="1">The sequence shown here is derived from an EMBL/GenBank/DDBJ whole genome shotgun (WGS) entry which is preliminary data.</text>
</comment>
<dbReference type="EMBL" id="CM055103">
    <property type="protein sequence ID" value="KAJ7536968.1"/>
    <property type="molecule type" value="Genomic_DNA"/>
</dbReference>
<gene>
    <name evidence="1" type="ORF">O6H91_12G090300</name>
</gene>
<name>A0ACC2C4K3_DIPCM</name>
<keyword evidence="2" id="KW-1185">Reference proteome</keyword>
<protein>
    <submittedName>
        <fullName evidence="1">Uncharacterized protein</fullName>
    </submittedName>
</protein>
<proteinExistence type="predicted"/>
<accession>A0ACC2C4K3</accession>
<sequence>MAGYLPIVPASALPPSRQGGPPPSSATPALPRNIRKEVQKEIKNLDSSDEKVLMRAAAALLMLSNLPEAENYLPSAVPRLVMLLNKCQSIHVRRNVCATLTSVMNANISLYLSVANSPSLVAGLLQCLNGQPTGIDEGLQINAAAALSVLVQREEGLKLVQESGADEVLISVLSSCHDGQSQCKTS</sequence>
<evidence type="ECO:0000313" key="1">
    <source>
        <dbReference type="EMBL" id="KAJ7536968.1"/>
    </source>
</evidence>
<organism evidence="1 2">
    <name type="scientific">Diphasiastrum complanatum</name>
    <name type="common">Issler's clubmoss</name>
    <name type="synonym">Lycopodium complanatum</name>
    <dbReference type="NCBI Taxonomy" id="34168"/>
    <lineage>
        <taxon>Eukaryota</taxon>
        <taxon>Viridiplantae</taxon>
        <taxon>Streptophyta</taxon>
        <taxon>Embryophyta</taxon>
        <taxon>Tracheophyta</taxon>
        <taxon>Lycopodiopsida</taxon>
        <taxon>Lycopodiales</taxon>
        <taxon>Lycopodiaceae</taxon>
        <taxon>Lycopodioideae</taxon>
        <taxon>Diphasiastrum</taxon>
    </lineage>
</organism>
<reference evidence="2" key="1">
    <citation type="journal article" date="2024" name="Proc. Natl. Acad. Sci. U.S.A.">
        <title>Extraordinary preservation of gene collinearity over three hundred million years revealed in homosporous lycophytes.</title>
        <authorList>
            <person name="Li C."/>
            <person name="Wickell D."/>
            <person name="Kuo L.Y."/>
            <person name="Chen X."/>
            <person name="Nie B."/>
            <person name="Liao X."/>
            <person name="Peng D."/>
            <person name="Ji J."/>
            <person name="Jenkins J."/>
            <person name="Williams M."/>
            <person name="Shu S."/>
            <person name="Plott C."/>
            <person name="Barry K."/>
            <person name="Rajasekar S."/>
            <person name="Grimwood J."/>
            <person name="Han X."/>
            <person name="Sun S."/>
            <person name="Hou Z."/>
            <person name="He W."/>
            <person name="Dai G."/>
            <person name="Sun C."/>
            <person name="Schmutz J."/>
            <person name="Leebens-Mack J.H."/>
            <person name="Li F.W."/>
            <person name="Wang L."/>
        </authorList>
    </citation>
    <scope>NUCLEOTIDE SEQUENCE [LARGE SCALE GENOMIC DNA]</scope>
    <source>
        <strain evidence="2">cv. PW_Plant_1</strain>
    </source>
</reference>
<dbReference type="Proteomes" id="UP001162992">
    <property type="component" value="Chromosome 12"/>
</dbReference>